<protein>
    <recommendedName>
        <fullName evidence="2">DUF7745 domain-containing protein</fullName>
    </recommendedName>
</protein>
<evidence type="ECO:0000313" key="3">
    <source>
        <dbReference type="EMBL" id="KAI5412274.1"/>
    </source>
</evidence>
<dbReference type="Gramene" id="Psat05G0707600-T1">
    <property type="protein sequence ID" value="KAI5412274.1"/>
    <property type="gene ID" value="KIW84_057076"/>
</dbReference>
<proteinExistence type="predicted"/>
<feature type="domain" description="DUF7745" evidence="2">
    <location>
        <begin position="4"/>
        <end position="279"/>
    </location>
</feature>
<dbReference type="InterPro" id="IPR056647">
    <property type="entry name" value="DUF7745"/>
</dbReference>
<gene>
    <name evidence="3" type="ORF">KIW84_057076</name>
</gene>
<keyword evidence="1" id="KW-0175">Coiled coil</keyword>
<dbReference type="EMBL" id="JAMSHJ010000005">
    <property type="protein sequence ID" value="KAI5412274.1"/>
    <property type="molecule type" value="Genomic_DNA"/>
</dbReference>
<organism evidence="3 4">
    <name type="scientific">Pisum sativum</name>
    <name type="common">Garden pea</name>
    <name type="synonym">Lathyrus oleraceus</name>
    <dbReference type="NCBI Taxonomy" id="3888"/>
    <lineage>
        <taxon>Eukaryota</taxon>
        <taxon>Viridiplantae</taxon>
        <taxon>Streptophyta</taxon>
        <taxon>Embryophyta</taxon>
        <taxon>Tracheophyta</taxon>
        <taxon>Spermatophyta</taxon>
        <taxon>Magnoliopsida</taxon>
        <taxon>eudicotyledons</taxon>
        <taxon>Gunneridae</taxon>
        <taxon>Pentapetalae</taxon>
        <taxon>rosids</taxon>
        <taxon>fabids</taxon>
        <taxon>Fabales</taxon>
        <taxon>Fabaceae</taxon>
        <taxon>Papilionoideae</taxon>
        <taxon>50 kb inversion clade</taxon>
        <taxon>NPAAA clade</taxon>
        <taxon>Hologalegina</taxon>
        <taxon>IRL clade</taxon>
        <taxon>Fabeae</taxon>
        <taxon>Lathyrus</taxon>
    </lineage>
</organism>
<evidence type="ECO:0000259" key="2">
    <source>
        <dbReference type="Pfam" id="PF24924"/>
    </source>
</evidence>
<accession>A0A9D4X024</accession>
<dbReference type="PANTHER" id="PTHR48154:SF1">
    <property type="entry name" value="PROTEIN, PUTATIVE-RELATED"/>
    <property type="match status" value="1"/>
</dbReference>
<keyword evidence="4" id="KW-1185">Reference proteome</keyword>
<dbReference type="Pfam" id="PF24924">
    <property type="entry name" value="DUF7745"/>
    <property type="match status" value="1"/>
</dbReference>
<comment type="caution">
    <text evidence="3">The sequence shown here is derived from an EMBL/GenBank/DDBJ whole genome shotgun (WGS) entry which is preliminary data.</text>
</comment>
<feature type="coiled-coil region" evidence="1">
    <location>
        <begin position="357"/>
        <end position="425"/>
    </location>
</feature>
<dbReference type="PANTHER" id="PTHR48154">
    <property type="entry name" value="PROTEIN, PUTATIVE-RELATED"/>
    <property type="match status" value="1"/>
</dbReference>
<evidence type="ECO:0000313" key="4">
    <source>
        <dbReference type="Proteomes" id="UP001058974"/>
    </source>
</evidence>
<sequence>MKELRNLTSYVLDPLGFKAHFGKLLPILATQVDEGLMSVLVQFYDPLHRCFIFPDFQLLPTLEEYAYLVGIPILDQLSFSGLERVPSSQEIADLLRIDESIIGAHMTTKGGIQGLPSDFLIDQATMFGKVMSEDAFEAIFVLLIYGLVLFPNINKFVDVNAIRIFSTLNLVPTLLGDTYFSLHMRNAKGGGTIVCCLPLLYKWFILHLSQTVALKENKGCLWWSTRLMSLTNDDIFWYNRVYDGVQIIDSCGEFSNVPLLGTCGGINYNPILARRQPGMVRAWRKIHKKGRKELGPRNCIALEPYTSWVRRKASEYLMPYEYPRPTPLVVVGPSTLPSQGVEELRDENRSRAWICEREELLQQIREKDALIEFLEHQVIDEPEDALTSLLPQSFKFWKRKYDRLAKEKEDMEASYEREVKRLRAAYLLVSRALDDCF</sequence>
<dbReference type="Proteomes" id="UP001058974">
    <property type="component" value="Chromosome 5"/>
</dbReference>
<name>A0A9D4X024_PEA</name>
<reference evidence="3 4" key="1">
    <citation type="journal article" date="2022" name="Nat. Genet.">
        <title>Improved pea reference genome and pan-genome highlight genomic features and evolutionary characteristics.</title>
        <authorList>
            <person name="Yang T."/>
            <person name="Liu R."/>
            <person name="Luo Y."/>
            <person name="Hu S."/>
            <person name="Wang D."/>
            <person name="Wang C."/>
            <person name="Pandey M.K."/>
            <person name="Ge S."/>
            <person name="Xu Q."/>
            <person name="Li N."/>
            <person name="Li G."/>
            <person name="Huang Y."/>
            <person name="Saxena R.K."/>
            <person name="Ji Y."/>
            <person name="Li M."/>
            <person name="Yan X."/>
            <person name="He Y."/>
            <person name="Liu Y."/>
            <person name="Wang X."/>
            <person name="Xiang C."/>
            <person name="Varshney R.K."/>
            <person name="Ding H."/>
            <person name="Gao S."/>
            <person name="Zong X."/>
        </authorList>
    </citation>
    <scope>NUCLEOTIDE SEQUENCE [LARGE SCALE GENOMIC DNA]</scope>
    <source>
        <strain evidence="3 4">cv. Zhongwan 6</strain>
    </source>
</reference>
<evidence type="ECO:0000256" key="1">
    <source>
        <dbReference type="SAM" id="Coils"/>
    </source>
</evidence>
<dbReference type="AlphaFoldDB" id="A0A9D4X024"/>